<dbReference type="KEGG" id="tpf:TPHA_0F01310"/>
<evidence type="ECO:0000313" key="13">
    <source>
        <dbReference type="Proteomes" id="UP000005666"/>
    </source>
</evidence>
<gene>
    <name evidence="12" type="primary">TPHA0F01310</name>
    <name evidence="12" type="ordered locus">TPHA_0F01310</name>
</gene>
<proteinExistence type="inferred from homology"/>
<comment type="similarity">
    <text evidence="2">Belongs to the SUN family.</text>
</comment>
<dbReference type="GO" id="GO:0009277">
    <property type="term" value="C:fungal-type cell wall"/>
    <property type="evidence" value="ECO:0007669"/>
    <property type="project" value="TreeGrafter"/>
</dbReference>
<protein>
    <submittedName>
        <fullName evidence="12">Uncharacterized protein</fullName>
    </submittedName>
</protein>
<keyword evidence="8" id="KW-0326">Glycosidase</keyword>
<dbReference type="PANTHER" id="PTHR31316">
    <property type="entry name" value="BETA-GLUCOSIDASE-LIKE PROTEIN NCA3, MITOCHONDRIAL-RELATED"/>
    <property type="match status" value="1"/>
</dbReference>
<name>G8BV34_TETPH</name>
<dbReference type="OMA" id="TIACTDF"/>
<dbReference type="Pfam" id="PF03856">
    <property type="entry name" value="SUN"/>
    <property type="match status" value="1"/>
</dbReference>
<accession>G8BV34</accession>
<evidence type="ECO:0000256" key="4">
    <source>
        <dbReference type="ARBA" id="ARBA00022525"/>
    </source>
</evidence>
<dbReference type="HOGENOM" id="CLU_033459_0_0_1"/>
<dbReference type="InterPro" id="IPR005556">
    <property type="entry name" value="SUN"/>
</dbReference>
<dbReference type="GeneID" id="11531541"/>
<dbReference type="PANTHER" id="PTHR31316:SF0">
    <property type="entry name" value="SECRETED BETA-GLUCOSIDASE SIM1-RELATED"/>
    <property type="match status" value="1"/>
</dbReference>
<evidence type="ECO:0000256" key="9">
    <source>
        <dbReference type="ARBA" id="ARBA00023316"/>
    </source>
</evidence>
<dbReference type="GO" id="GO:0009986">
    <property type="term" value="C:cell surface"/>
    <property type="evidence" value="ECO:0007669"/>
    <property type="project" value="TreeGrafter"/>
</dbReference>
<dbReference type="STRING" id="1071381.G8BV34"/>
<evidence type="ECO:0000256" key="5">
    <source>
        <dbReference type="ARBA" id="ARBA00022729"/>
    </source>
</evidence>
<dbReference type="GO" id="GO:0016798">
    <property type="term" value="F:hydrolase activity, acting on glycosyl bonds"/>
    <property type="evidence" value="ECO:0007669"/>
    <property type="project" value="UniProtKB-KW"/>
</dbReference>
<keyword evidence="10" id="KW-0624">Polysaccharide degradation</keyword>
<dbReference type="AlphaFoldDB" id="G8BV34"/>
<keyword evidence="7" id="KW-0119">Carbohydrate metabolism</keyword>
<comment type="subcellular location">
    <subcellularLocation>
        <location evidence="1">Secreted</location>
        <location evidence="1">Cell wall</location>
    </subcellularLocation>
</comment>
<keyword evidence="3" id="KW-0134">Cell wall</keyword>
<evidence type="ECO:0000256" key="10">
    <source>
        <dbReference type="ARBA" id="ARBA00023326"/>
    </source>
</evidence>
<keyword evidence="4" id="KW-0964">Secreted</keyword>
<dbReference type="eggNOG" id="ENOG502QPVV">
    <property type="taxonomic scope" value="Eukaryota"/>
</dbReference>
<evidence type="ECO:0000313" key="12">
    <source>
        <dbReference type="EMBL" id="CCE63616.1"/>
    </source>
</evidence>
<dbReference type="RefSeq" id="XP_003686050.1">
    <property type="nucleotide sequence ID" value="XM_003686002.1"/>
</dbReference>
<evidence type="ECO:0000256" key="2">
    <source>
        <dbReference type="ARBA" id="ARBA00010579"/>
    </source>
</evidence>
<dbReference type="GO" id="GO:0031505">
    <property type="term" value="P:fungal-type cell wall organization"/>
    <property type="evidence" value="ECO:0007669"/>
    <property type="project" value="TreeGrafter"/>
</dbReference>
<keyword evidence="5" id="KW-0732">Signal</keyword>
<evidence type="ECO:0000256" key="8">
    <source>
        <dbReference type="ARBA" id="ARBA00023295"/>
    </source>
</evidence>
<keyword evidence="13" id="KW-1185">Reference proteome</keyword>
<dbReference type="InterPro" id="IPR051526">
    <property type="entry name" value="Beta-Glucosidase_SUN"/>
</dbReference>
<evidence type="ECO:0000256" key="6">
    <source>
        <dbReference type="ARBA" id="ARBA00022801"/>
    </source>
</evidence>
<evidence type="ECO:0000256" key="3">
    <source>
        <dbReference type="ARBA" id="ARBA00022512"/>
    </source>
</evidence>
<dbReference type="Proteomes" id="UP000005666">
    <property type="component" value="Chromosome 6"/>
</dbReference>
<dbReference type="OrthoDB" id="5339822at2759"/>
<keyword evidence="6" id="KW-0378">Hydrolase</keyword>
<reference evidence="12 13" key="1">
    <citation type="journal article" date="2011" name="Proc. Natl. Acad. Sci. U.S.A.">
        <title>Evolutionary erosion of yeast sex chromosomes by mating-type switching accidents.</title>
        <authorList>
            <person name="Gordon J.L."/>
            <person name="Armisen D."/>
            <person name="Proux-Wera E."/>
            <person name="Oheigeartaigh S.S."/>
            <person name="Byrne K.P."/>
            <person name="Wolfe K.H."/>
        </authorList>
    </citation>
    <scope>NUCLEOTIDE SEQUENCE [LARGE SCALE GENOMIC DNA]</scope>
    <source>
        <strain evidence="13">ATCC 24235 / CBS 4417 / NBRC 1672 / NRRL Y-8282 / UCD 70-5</strain>
    </source>
</reference>
<sequence length="337" mass="35509">MTDTVIPSIESSSLNLLCQTTPSSPLLSSSSSSSIATTTSSSSRSSCSLLSIAEKATSTPTSSGIYDDLENMIDPTVKFEDGTIACTDFPVGQGVIALDWLSFGGWSGIQNPSDDSTGGTCRDGTYCSYACQAGMSKTQWPSTQPSDGESLGGLYCKSGYLYRTNTDTDYLCEWGVDAAYVVSELDSSVAICRTDYPGTENMVIPTYVTAGSTLPLTVVDEETYYIWQGSMTSAQYYVNNAGVSYEDGCAWGTDGNGVGNWAPLNFGAGYTNGVSYLSLIPNPNNSGDINFNVKIVAADDSSTISGTYYCENGVFSGDNTDGCTVGVTSGKAHFVLY</sequence>
<dbReference type="EMBL" id="HE612861">
    <property type="protein sequence ID" value="CCE63616.1"/>
    <property type="molecule type" value="Genomic_DNA"/>
</dbReference>
<feature type="region of interest" description="Disordered" evidence="11">
    <location>
        <begin position="23"/>
        <end position="42"/>
    </location>
</feature>
<evidence type="ECO:0000256" key="7">
    <source>
        <dbReference type="ARBA" id="ARBA00023277"/>
    </source>
</evidence>
<evidence type="ECO:0000256" key="11">
    <source>
        <dbReference type="SAM" id="MobiDB-lite"/>
    </source>
</evidence>
<dbReference type="GO" id="GO:0000272">
    <property type="term" value="P:polysaccharide catabolic process"/>
    <property type="evidence" value="ECO:0007669"/>
    <property type="project" value="UniProtKB-KW"/>
</dbReference>
<keyword evidence="9" id="KW-0961">Cell wall biogenesis/degradation</keyword>
<evidence type="ECO:0000256" key="1">
    <source>
        <dbReference type="ARBA" id="ARBA00004191"/>
    </source>
</evidence>
<organism evidence="12 13">
    <name type="scientific">Tetrapisispora phaffii (strain ATCC 24235 / CBS 4417 / NBRC 1672 / NRRL Y-8282 / UCD 70-5)</name>
    <name type="common">Yeast</name>
    <name type="synonym">Fabospora phaffii</name>
    <dbReference type="NCBI Taxonomy" id="1071381"/>
    <lineage>
        <taxon>Eukaryota</taxon>
        <taxon>Fungi</taxon>
        <taxon>Dikarya</taxon>
        <taxon>Ascomycota</taxon>
        <taxon>Saccharomycotina</taxon>
        <taxon>Saccharomycetes</taxon>
        <taxon>Saccharomycetales</taxon>
        <taxon>Saccharomycetaceae</taxon>
        <taxon>Tetrapisispora</taxon>
    </lineage>
</organism>